<feature type="region of interest" description="Disordered" evidence="1">
    <location>
        <begin position="109"/>
        <end position="136"/>
    </location>
</feature>
<accession>A0A0J6VU11</accession>
<protein>
    <recommendedName>
        <fullName evidence="2">Guanylate cyclase domain-containing protein</fullName>
    </recommendedName>
</protein>
<proteinExistence type="predicted"/>
<dbReference type="EMBL" id="LABY01000013">
    <property type="protein sequence ID" value="KMO42746.1"/>
    <property type="molecule type" value="Genomic_DNA"/>
</dbReference>
<dbReference type="Gene3D" id="3.30.70.1230">
    <property type="entry name" value="Nucleotide cyclase"/>
    <property type="match status" value="1"/>
</dbReference>
<dbReference type="InterPro" id="IPR050697">
    <property type="entry name" value="Adenylyl/Guanylyl_Cyclase_3/4"/>
</dbReference>
<dbReference type="Pfam" id="PF00211">
    <property type="entry name" value="Guanylate_cyc"/>
    <property type="match status" value="1"/>
</dbReference>
<evidence type="ECO:0000313" key="3">
    <source>
        <dbReference type="EMBL" id="KMO42746.1"/>
    </source>
</evidence>
<dbReference type="InterPro" id="IPR029787">
    <property type="entry name" value="Nucleotide_cyclase"/>
</dbReference>
<dbReference type="CDD" id="cd07302">
    <property type="entry name" value="CHD"/>
    <property type="match status" value="1"/>
</dbReference>
<dbReference type="InterPro" id="IPR001054">
    <property type="entry name" value="A/G_cyclase"/>
</dbReference>
<name>A0A0J6VU11_9HYPH</name>
<dbReference type="GO" id="GO:0035556">
    <property type="term" value="P:intracellular signal transduction"/>
    <property type="evidence" value="ECO:0007669"/>
    <property type="project" value="InterPro"/>
</dbReference>
<dbReference type="GO" id="GO:0004016">
    <property type="term" value="F:adenylate cyclase activity"/>
    <property type="evidence" value="ECO:0007669"/>
    <property type="project" value="UniProtKB-ARBA"/>
</dbReference>
<reference evidence="3 4" key="1">
    <citation type="submission" date="2015-03" db="EMBL/GenBank/DDBJ databases">
        <title>Genome sequencing of Methylobacterium variabile DSM 16961.</title>
        <authorList>
            <person name="Chaudhry V."/>
            <person name="Patil P.B."/>
        </authorList>
    </citation>
    <scope>NUCLEOTIDE SEQUENCE [LARGE SCALE GENOMIC DNA]</scope>
    <source>
        <strain evidence="3 4">DSM 16961</strain>
    </source>
</reference>
<dbReference type="AlphaFoldDB" id="A0A0J6VU11"/>
<gene>
    <name evidence="3" type="ORF">VQ02_02150</name>
</gene>
<organism evidence="3 4">
    <name type="scientific">Methylobacterium variabile</name>
    <dbReference type="NCBI Taxonomy" id="298794"/>
    <lineage>
        <taxon>Bacteria</taxon>
        <taxon>Pseudomonadati</taxon>
        <taxon>Pseudomonadota</taxon>
        <taxon>Alphaproteobacteria</taxon>
        <taxon>Hyphomicrobiales</taxon>
        <taxon>Methylobacteriaceae</taxon>
        <taxon>Methylobacterium</taxon>
    </lineage>
</organism>
<dbReference type="PANTHER" id="PTHR43081:SF11">
    <property type="entry name" value="BLR2264 PROTEIN"/>
    <property type="match status" value="1"/>
</dbReference>
<comment type="caution">
    <text evidence="3">The sequence shown here is derived from an EMBL/GenBank/DDBJ whole genome shotgun (WGS) entry which is preliminary data.</text>
</comment>
<dbReference type="GO" id="GO:0006171">
    <property type="term" value="P:cAMP biosynthetic process"/>
    <property type="evidence" value="ECO:0007669"/>
    <property type="project" value="TreeGrafter"/>
</dbReference>
<keyword evidence="4" id="KW-1185">Reference proteome</keyword>
<dbReference type="Proteomes" id="UP000035955">
    <property type="component" value="Unassembled WGS sequence"/>
</dbReference>
<evidence type="ECO:0000256" key="1">
    <source>
        <dbReference type="SAM" id="MobiDB-lite"/>
    </source>
</evidence>
<dbReference type="RefSeq" id="WP_048442505.1">
    <property type="nucleotide sequence ID" value="NZ_LABY01000013.1"/>
</dbReference>
<dbReference type="OrthoDB" id="4565346at2"/>
<evidence type="ECO:0000313" key="4">
    <source>
        <dbReference type="Proteomes" id="UP000035955"/>
    </source>
</evidence>
<dbReference type="PATRIC" id="fig|298794.3.peg.938"/>
<dbReference type="SMART" id="SM00044">
    <property type="entry name" value="CYCc"/>
    <property type="match status" value="1"/>
</dbReference>
<evidence type="ECO:0000259" key="2">
    <source>
        <dbReference type="PROSITE" id="PS50125"/>
    </source>
</evidence>
<dbReference type="PROSITE" id="PS50125">
    <property type="entry name" value="GUANYLATE_CYCLASE_2"/>
    <property type="match status" value="1"/>
</dbReference>
<feature type="compositionally biased region" description="Low complexity" evidence="1">
    <location>
        <begin position="423"/>
        <end position="437"/>
    </location>
</feature>
<dbReference type="PANTHER" id="PTHR43081">
    <property type="entry name" value="ADENYLATE CYCLASE, TERMINAL-DIFFERENTIATION SPECIFIC-RELATED"/>
    <property type="match status" value="1"/>
</dbReference>
<feature type="domain" description="Guanylate cyclase" evidence="2">
    <location>
        <begin position="238"/>
        <end position="368"/>
    </location>
</feature>
<dbReference type="SUPFAM" id="SSF55073">
    <property type="entry name" value="Nucleotide cyclase"/>
    <property type="match status" value="1"/>
</dbReference>
<sequence length="437" mass="47090">MTEDHDPRNGPALRDAMLGWLLRDTVDERYLDDVFAGFCDRLRRRGVAVAHAALHLRTNHPQWLGIEIRWRLGGRGPESRNLDYGLFETEGFRGSPGQRILDGAAMVRQRRGAGQGTGRETRQGTGPRTCQETGDDAHPGTARLMAQEGLTDLVAWPLRYTLGRRHVVSFASDRPGGFTAAEIALLADLLPALAVVTEVRHRNRLTRLLLDTYVGPHAGEMILNGATRRGSGVTVEAAIMVVDLRGFTRISELWPRDDVIALLNDYFDAVCCPIERNGGEILKFMGDGLLAIFPLDRPDAGGATLRAAHEARRAMRDLNAARAANDLDALGYGIGVHAGAVMYGNIGSRTRLDFTVIGPAVNVAARLEGLTKALEADVLVSGIFAALLDAPTALTCLGTFPLRGVDEPLEVYRLADEGGPAGRSGAAPGEGRAVSPR</sequence>
<feature type="region of interest" description="Disordered" evidence="1">
    <location>
        <begin position="416"/>
        <end position="437"/>
    </location>
</feature>